<protein>
    <submittedName>
        <fullName evidence="2">9463_t:CDS:1</fullName>
    </submittedName>
</protein>
<name>A0A9N9DTM1_9GLOM</name>
<organism evidence="2 3">
    <name type="scientific">Diversispora eburnea</name>
    <dbReference type="NCBI Taxonomy" id="1213867"/>
    <lineage>
        <taxon>Eukaryota</taxon>
        <taxon>Fungi</taxon>
        <taxon>Fungi incertae sedis</taxon>
        <taxon>Mucoromycota</taxon>
        <taxon>Glomeromycotina</taxon>
        <taxon>Glomeromycetes</taxon>
        <taxon>Diversisporales</taxon>
        <taxon>Diversisporaceae</taxon>
        <taxon>Diversispora</taxon>
    </lineage>
</organism>
<comment type="caution">
    <text evidence="2">The sequence shown here is derived from an EMBL/GenBank/DDBJ whole genome shotgun (WGS) entry which is preliminary data.</text>
</comment>
<accession>A0A9N9DTM1</accession>
<evidence type="ECO:0000256" key="1">
    <source>
        <dbReference type="SAM" id="Phobius"/>
    </source>
</evidence>
<sequence length="41" mass="5002">MAELFKNGLCFKQWAASCFVIIYWAQDFTPILYIFYLNYRI</sequence>
<feature type="transmembrane region" description="Helical" evidence="1">
    <location>
        <begin position="14"/>
        <end position="36"/>
    </location>
</feature>
<dbReference type="AlphaFoldDB" id="A0A9N9DTM1"/>
<keyword evidence="1" id="KW-1133">Transmembrane helix</keyword>
<keyword evidence="1" id="KW-0812">Transmembrane</keyword>
<keyword evidence="3" id="KW-1185">Reference proteome</keyword>
<evidence type="ECO:0000313" key="3">
    <source>
        <dbReference type="Proteomes" id="UP000789706"/>
    </source>
</evidence>
<evidence type="ECO:0000313" key="2">
    <source>
        <dbReference type="EMBL" id="CAG8648555.1"/>
    </source>
</evidence>
<reference evidence="2" key="1">
    <citation type="submission" date="2021-06" db="EMBL/GenBank/DDBJ databases">
        <authorList>
            <person name="Kallberg Y."/>
            <person name="Tangrot J."/>
            <person name="Rosling A."/>
        </authorList>
    </citation>
    <scope>NUCLEOTIDE SEQUENCE</scope>
    <source>
        <strain evidence="2">AZ414A</strain>
    </source>
</reference>
<dbReference type="Proteomes" id="UP000789706">
    <property type="component" value="Unassembled WGS sequence"/>
</dbReference>
<feature type="non-terminal residue" evidence="2">
    <location>
        <position position="41"/>
    </location>
</feature>
<keyword evidence="1" id="KW-0472">Membrane</keyword>
<dbReference type="EMBL" id="CAJVPK010006059">
    <property type="protein sequence ID" value="CAG8648555.1"/>
    <property type="molecule type" value="Genomic_DNA"/>
</dbReference>
<gene>
    <name evidence="2" type="ORF">DEBURN_LOCUS11388</name>
</gene>
<proteinExistence type="predicted"/>